<comment type="caution">
    <text evidence="2">The sequence shown here is derived from an EMBL/GenBank/DDBJ whole genome shotgun (WGS) entry which is preliminary data.</text>
</comment>
<evidence type="ECO:0000313" key="2">
    <source>
        <dbReference type="EMBL" id="MBM9506168.1"/>
    </source>
</evidence>
<accession>A0ABS2TW30</accession>
<name>A0ABS2TW30_9ACTN</name>
<feature type="compositionally biased region" description="Low complexity" evidence="1">
    <location>
        <begin position="19"/>
        <end position="38"/>
    </location>
</feature>
<reference evidence="2 3" key="1">
    <citation type="submission" date="2021-01" db="EMBL/GenBank/DDBJ databases">
        <title>Streptomyces acididurans sp. nov., isolated from a peat swamp forest soil.</title>
        <authorList>
            <person name="Chantavorakit T."/>
            <person name="Duangmal K."/>
        </authorList>
    </citation>
    <scope>NUCLEOTIDE SEQUENCE [LARGE SCALE GENOMIC DNA]</scope>
    <source>
        <strain evidence="2 3">KK5PA1</strain>
    </source>
</reference>
<organism evidence="2 3">
    <name type="scientific">Actinacidiphila acididurans</name>
    <dbReference type="NCBI Taxonomy" id="2784346"/>
    <lineage>
        <taxon>Bacteria</taxon>
        <taxon>Bacillati</taxon>
        <taxon>Actinomycetota</taxon>
        <taxon>Actinomycetes</taxon>
        <taxon>Kitasatosporales</taxon>
        <taxon>Streptomycetaceae</taxon>
        <taxon>Actinacidiphila</taxon>
    </lineage>
</organism>
<protein>
    <recommendedName>
        <fullName evidence="4">Ribbon-helix-helix protein CopG domain-containing protein</fullName>
    </recommendedName>
</protein>
<evidence type="ECO:0008006" key="4">
    <source>
        <dbReference type="Google" id="ProtNLM"/>
    </source>
</evidence>
<evidence type="ECO:0000313" key="3">
    <source>
        <dbReference type="Proteomes" id="UP000749040"/>
    </source>
</evidence>
<dbReference type="RefSeq" id="WP_205358031.1">
    <property type="nucleotide sequence ID" value="NZ_JADKYB010000008.1"/>
</dbReference>
<dbReference type="Proteomes" id="UP000749040">
    <property type="component" value="Unassembled WGS sequence"/>
</dbReference>
<feature type="region of interest" description="Disordered" evidence="1">
    <location>
        <begin position="1"/>
        <end position="38"/>
    </location>
</feature>
<dbReference type="EMBL" id="JADKYB010000008">
    <property type="protein sequence ID" value="MBM9506168.1"/>
    <property type="molecule type" value="Genomic_DNA"/>
</dbReference>
<keyword evidence="3" id="KW-1185">Reference proteome</keyword>
<evidence type="ECO:0000256" key="1">
    <source>
        <dbReference type="SAM" id="MobiDB-lite"/>
    </source>
</evidence>
<gene>
    <name evidence="2" type="ORF">ITX44_16730</name>
</gene>
<feature type="compositionally biased region" description="Basic and acidic residues" evidence="1">
    <location>
        <begin position="1"/>
        <end position="10"/>
    </location>
</feature>
<sequence>MLRRATDLIGRRPGGGAVGRESPSAAAPGAAGPAEGRLPGTYRLAVDLSGRARQALDATTERTGRSEADTVSRALIVYEWVTELERDRQSLHVRTESGQSYQVEIV</sequence>
<proteinExistence type="predicted"/>